<dbReference type="EMBL" id="FN595235">
    <property type="protein sequence ID" value="CCB47441.1"/>
    <property type="molecule type" value="Genomic_DNA"/>
</dbReference>
<dbReference type="Proteomes" id="UP000009183">
    <property type="component" value="Chromosome 12"/>
</dbReference>
<dbReference type="AlphaFoldDB" id="F6H573"/>
<organism evidence="1 2">
    <name type="scientific">Vitis vinifera</name>
    <name type="common">Grape</name>
    <dbReference type="NCBI Taxonomy" id="29760"/>
    <lineage>
        <taxon>Eukaryota</taxon>
        <taxon>Viridiplantae</taxon>
        <taxon>Streptophyta</taxon>
        <taxon>Embryophyta</taxon>
        <taxon>Tracheophyta</taxon>
        <taxon>Spermatophyta</taxon>
        <taxon>Magnoliopsida</taxon>
        <taxon>eudicotyledons</taxon>
        <taxon>Gunneridae</taxon>
        <taxon>Pentapetalae</taxon>
        <taxon>rosids</taxon>
        <taxon>Vitales</taxon>
        <taxon>Vitaceae</taxon>
        <taxon>Viteae</taxon>
        <taxon>Vitis</taxon>
    </lineage>
</organism>
<sequence>MIFFFSTPFQSLILPTCITINVPTKEKNASPCLKNSD</sequence>
<name>F6H573_VITVI</name>
<evidence type="ECO:0000313" key="1">
    <source>
        <dbReference type="EMBL" id="CCB47441.1"/>
    </source>
</evidence>
<proteinExistence type="predicted"/>
<dbReference type="InParanoid" id="F6H573"/>
<dbReference type="STRING" id="29760.F6H573"/>
<accession>F6H573</accession>
<dbReference type="PaxDb" id="29760-VIT_12s0028g01060.t01"/>
<dbReference type="HOGENOM" id="CLU_3352087_0_0_1"/>
<protein>
    <submittedName>
        <fullName evidence="1">Uncharacterized protein</fullName>
    </submittedName>
</protein>
<gene>
    <name evidence="1" type="ordered locus">VIT_12s0028g01060</name>
</gene>
<evidence type="ECO:0000313" key="2">
    <source>
        <dbReference type="Proteomes" id="UP000009183"/>
    </source>
</evidence>
<keyword evidence="2" id="KW-1185">Reference proteome</keyword>
<reference evidence="2" key="1">
    <citation type="journal article" date="2007" name="Nature">
        <title>The grapevine genome sequence suggests ancestral hexaploidization in major angiosperm phyla.</title>
        <authorList>
            <consortium name="The French-Italian Public Consortium for Grapevine Genome Characterization."/>
            <person name="Jaillon O."/>
            <person name="Aury J.-M."/>
            <person name="Noel B."/>
            <person name="Policriti A."/>
            <person name="Clepet C."/>
            <person name="Casagrande A."/>
            <person name="Choisne N."/>
            <person name="Aubourg S."/>
            <person name="Vitulo N."/>
            <person name="Jubin C."/>
            <person name="Vezzi A."/>
            <person name="Legeai F."/>
            <person name="Hugueney P."/>
            <person name="Dasilva C."/>
            <person name="Horner D."/>
            <person name="Mica E."/>
            <person name="Jublot D."/>
            <person name="Poulain J."/>
            <person name="Bruyere C."/>
            <person name="Billault A."/>
            <person name="Segurens B."/>
            <person name="Gouyvenoux M."/>
            <person name="Ugarte E."/>
            <person name="Cattonaro F."/>
            <person name="Anthouard V."/>
            <person name="Vico V."/>
            <person name="Del Fabbro C."/>
            <person name="Alaux M."/>
            <person name="Di Gaspero G."/>
            <person name="Dumas V."/>
            <person name="Felice N."/>
            <person name="Paillard S."/>
            <person name="Juman I."/>
            <person name="Moroldo M."/>
            <person name="Scalabrin S."/>
            <person name="Canaguier A."/>
            <person name="Le Clainche I."/>
            <person name="Malacrida G."/>
            <person name="Durand E."/>
            <person name="Pesole G."/>
            <person name="Laucou V."/>
            <person name="Chatelet P."/>
            <person name="Merdinoglu D."/>
            <person name="Delledonne M."/>
            <person name="Pezzotti M."/>
            <person name="Lecharny A."/>
            <person name="Scarpelli C."/>
            <person name="Artiguenave F."/>
            <person name="Pe M.E."/>
            <person name="Valle G."/>
            <person name="Morgante M."/>
            <person name="Caboche M."/>
            <person name="Adam-Blondon A.-F."/>
            <person name="Weissenbach J."/>
            <person name="Quetier F."/>
            <person name="Wincker P."/>
        </authorList>
    </citation>
    <scope>NUCLEOTIDE SEQUENCE [LARGE SCALE GENOMIC DNA]</scope>
    <source>
        <strain evidence="2">cv. Pinot noir / PN40024</strain>
    </source>
</reference>